<evidence type="ECO:0000259" key="6">
    <source>
        <dbReference type="Pfam" id="PF04389"/>
    </source>
</evidence>
<dbReference type="FunFam" id="3.50.30.30:FF:000029">
    <property type="entry name" value="Glutamate carboxypeptidase Tre2, putative"/>
    <property type="match status" value="1"/>
</dbReference>
<dbReference type="Pfam" id="PF02225">
    <property type="entry name" value="PA"/>
    <property type="match status" value="1"/>
</dbReference>
<feature type="compositionally biased region" description="Polar residues" evidence="2">
    <location>
        <begin position="56"/>
        <end position="72"/>
    </location>
</feature>
<keyword evidence="3" id="KW-0472">Membrane</keyword>
<gene>
    <name evidence="7" type="ORF">B0H63DRAFT_558092</name>
</gene>
<evidence type="ECO:0000313" key="7">
    <source>
        <dbReference type="EMBL" id="KAK3391272.1"/>
    </source>
</evidence>
<dbReference type="InterPro" id="IPR046450">
    <property type="entry name" value="PA_dom_sf"/>
</dbReference>
<dbReference type="GO" id="GO:0004180">
    <property type="term" value="F:carboxypeptidase activity"/>
    <property type="evidence" value="ECO:0007669"/>
    <property type="project" value="TreeGrafter"/>
</dbReference>
<dbReference type="PANTHER" id="PTHR10404:SF71">
    <property type="entry name" value="CARBOXYPEPTIDASE TRE2, PUTATIVE (AFU_ORTHOLOGUE AFUA_3G10650)-RELATED"/>
    <property type="match status" value="1"/>
</dbReference>
<dbReference type="Proteomes" id="UP001285441">
    <property type="component" value="Unassembled WGS sequence"/>
</dbReference>
<dbReference type="Pfam" id="PF04253">
    <property type="entry name" value="TFR_dimer"/>
    <property type="match status" value="1"/>
</dbReference>
<dbReference type="Gene3D" id="3.40.630.10">
    <property type="entry name" value="Zn peptidases"/>
    <property type="match status" value="1"/>
</dbReference>
<keyword evidence="3" id="KW-0812">Transmembrane</keyword>
<dbReference type="InterPro" id="IPR007484">
    <property type="entry name" value="Peptidase_M28"/>
</dbReference>
<name>A0AAE0P0X0_9PEZI</name>
<evidence type="ECO:0000256" key="1">
    <source>
        <dbReference type="ARBA" id="ARBA00005634"/>
    </source>
</evidence>
<feature type="domain" description="Transferrin receptor-like dimerisation" evidence="5">
    <location>
        <begin position="786"/>
        <end position="908"/>
    </location>
</feature>
<accession>A0AAE0P0X0</accession>
<evidence type="ECO:0000259" key="4">
    <source>
        <dbReference type="Pfam" id="PF02225"/>
    </source>
</evidence>
<dbReference type="CDD" id="cd08022">
    <property type="entry name" value="M28_PSMA_like"/>
    <property type="match status" value="1"/>
</dbReference>
<feature type="compositionally biased region" description="Acidic residues" evidence="2">
    <location>
        <begin position="86"/>
        <end position="95"/>
    </location>
</feature>
<comment type="caution">
    <text evidence="7">The sequence shown here is derived from an EMBL/GenBank/DDBJ whole genome shotgun (WGS) entry which is preliminary data.</text>
</comment>
<feature type="domain" description="Peptidase M28" evidence="6">
    <location>
        <begin position="534"/>
        <end position="717"/>
    </location>
</feature>
<dbReference type="Gene3D" id="3.50.30.30">
    <property type="match status" value="1"/>
</dbReference>
<dbReference type="CDD" id="cd02121">
    <property type="entry name" value="PA_GCPII_like"/>
    <property type="match status" value="1"/>
</dbReference>
<keyword evidence="3" id="KW-1133">Transmembrane helix</keyword>
<dbReference type="InterPro" id="IPR036757">
    <property type="entry name" value="TFR-like_dimer_dom_sf"/>
</dbReference>
<dbReference type="EMBL" id="JAULSW010000002">
    <property type="protein sequence ID" value="KAK3391272.1"/>
    <property type="molecule type" value="Genomic_DNA"/>
</dbReference>
<dbReference type="AlphaFoldDB" id="A0AAE0P0X0"/>
<dbReference type="PANTHER" id="PTHR10404">
    <property type="entry name" value="N-ACETYLATED-ALPHA-LINKED ACIDIC DIPEPTIDASE"/>
    <property type="match status" value="1"/>
</dbReference>
<keyword evidence="8" id="KW-1185">Reference proteome</keyword>
<reference evidence="7" key="1">
    <citation type="journal article" date="2023" name="Mol. Phylogenet. Evol.">
        <title>Genome-scale phylogeny and comparative genomics of the fungal order Sordariales.</title>
        <authorList>
            <person name="Hensen N."/>
            <person name="Bonometti L."/>
            <person name="Westerberg I."/>
            <person name="Brannstrom I.O."/>
            <person name="Guillou S."/>
            <person name="Cros-Aarteil S."/>
            <person name="Calhoun S."/>
            <person name="Haridas S."/>
            <person name="Kuo A."/>
            <person name="Mondo S."/>
            <person name="Pangilinan J."/>
            <person name="Riley R."/>
            <person name="LaButti K."/>
            <person name="Andreopoulos B."/>
            <person name="Lipzen A."/>
            <person name="Chen C."/>
            <person name="Yan M."/>
            <person name="Daum C."/>
            <person name="Ng V."/>
            <person name="Clum A."/>
            <person name="Steindorff A."/>
            <person name="Ohm R.A."/>
            <person name="Martin F."/>
            <person name="Silar P."/>
            <person name="Natvig D.O."/>
            <person name="Lalanne C."/>
            <person name="Gautier V."/>
            <person name="Ament-Velasquez S.L."/>
            <person name="Kruys A."/>
            <person name="Hutchinson M.I."/>
            <person name="Powell A.J."/>
            <person name="Barry K."/>
            <person name="Miller A.N."/>
            <person name="Grigoriev I.V."/>
            <person name="Debuchy R."/>
            <person name="Gladieux P."/>
            <person name="Hiltunen Thoren M."/>
            <person name="Johannesson H."/>
        </authorList>
    </citation>
    <scope>NUCLEOTIDE SEQUENCE</scope>
    <source>
        <strain evidence="7">CBS 232.78</strain>
    </source>
</reference>
<feature type="compositionally biased region" description="Basic and acidic residues" evidence="2">
    <location>
        <begin position="44"/>
        <end position="53"/>
    </location>
</feature>
<evidence type="ECO:0000259" key="5">
    <source>
        <dbReference type="Pfam" id="PF04253"/>
    </source>
</evidence>
<protein>
    <recommendedName>
        <fullName evidence="9">Glutamate carboxypeptidase 2</fullName>
    </recommendedName>
</protein>
<dbReference type="SUPFAM" id="SSF47672">
    <property type="entry name" value="Transferrin receptor-like dimerisation domain"/>
    <property type="match status" value="1"/>
</dbReference>
<dbReference type="SUPFAM" id="SSF52025">
    <property type="entry name" value="PA domain"/>
    <property type="match status" value="1"/>
</dbReference>
<feature type="region of interest" description="Disordered" evidence="2">
    <location>
        <begin position="1"/>
        <end position="95"/>
    </location>
</feature>
<reference evidence="7" key="2">
    <citation type="submission" date="2023-06" db="EMBL/GenBank/DDBJ databases">
        <authorList>
            <consortium name="Lawrence Berkeley National Laboratory"/>
            <person name="Haridas S."/>
            <person name="Hensen N."/>
            <person name="Bonometti L."/>
            <person name="Westerberg I."/>
            <person name="Brannstrom I.O."/>
            <person name="Guillou S."/>
            <person name="Cros-Aarteil S."/>
            <person name="Calhoun S."/>
            <person name="Kuo A."/>
            <person name="Mondo S."/>
            <person name="Pangilinan J."/>
            <person name="Riley R."/>
            <person name="LaButti K."/>
            <person name="Andreopoulos B."/>
            <person name="Lipzen A."/>
            <person name="Chen C."/>
            <person name="Yanf M."/>
            <person name="Daum C."/>
            <person name="Ng V."/>
            <person name="Clum A."/>
            <person name="Steindorff A."/>
            <person name="Ohm R."/>
            <person name="Martin F."/>
            <person name="Silar P."/>
            <person name="Natvig D."/>
            <person name="Lalanne C."/>
            <person name="Gautier V."/>
            <person name="Ament-velasquez S.L."/>
            <person name="Kruys A."/>
            <person name="Hutchinson M.I."/>
            <person name="Powell A.J."/>
            <person name="Barry K."/>
            <person name="Miller A.N."/>
            <person name="Grigoriev I.V."/>
            <person name="Debuchy R."/>
            <person name="Gladieux P."/>
            <person name="Thoren M.H."/>
            <person name="Johannesson H."/>
        </authorList>
    </citation>
    <scope>NUCLEOTIDE SEQUENCE</scope>
    <source>
        <strain evidence="7">CBS 232.78</strain>
    </source>
</reference>
<evidence type="ECO:0000256" key="3">
    <source>
        <dbReference type="SAM" id="Phobius"/>
    </source>
</evidence>
<proteinExistence type="inferred from homology"/>
<comment type="similarity">
    <text evidence="1">Belongs to the peptidase M28 family. M28B subfamily.</text>
</comment>
<dbReference type="InterPro" id="IPR007365">
    <property type="entry name" value="TFR-like_dimer_dom"/>
</dbReference>
<dbReference type="Pfam" id="PF04389">
    <property type="entry name" value="Peptidase_M28"/>
    <property type="match status" value="1"/>
</dbReference>
<sequence>MAPDNDQRYDPVPIPTYDEAIAGGSSGSDWQHQEFPHSPMPIDENARPGDSEGHSLLNSRYHLQSHPSNQNARGRPPHGYRPPTVESDDEDSLLGSDADLDIDAEADHVRREMQELEIDDSEVRSQNRSSWGKRIGFSLSLPQWRWRWRLPRFTIRLGENQGASGSSTEPSTEEAAPAASRFAFPSLGSTALFLIVGRVLAIFLVLGFLYLLFMSDLFTNMARRMGSQMFDPESVRNHVQESISNARIRDNLKHFTSYAHIAGTEGDYALAEYTQKLFEKYGLEDVSKDVYHVYLNFPKAGGRAVEIMGPDGKSTWSAKLEEEEVGGESAGHQTYAFHGHSKAGDVKGPLIYANYGSREDFKKLKDSGIGTNGAIALVRYHGTQEDRALKVKAAELAGFAGCLIYSDPEDDGFVKGEVAPKGRFMPADAVQRGAVSLMSWVVGDVLTPGWPSKDNMPRMRVDQTPGLVKIPSLPLAWRDAQVLLQHLKGFGQRVPIGWKGRVPDIGEWWTGNHSSPIVRLKNEQDEDEKHPIWNVYGRINGIEQQEKKIIIGNHRDSWTFGAADPHSGTAVMLEVIRVFGSLVARGWRPLRTIEFMSWDAEEYNLIGSTEYVEQNDGVLRRDGLAYINLDTAVTGDTLHAAGSPVFRRLLLQVMNRVGDPNFNTTLRDLWDRRNGELEGLGAGSDYVAFQDIVGTSSLDLHFDGEGYPYHSSYENFEWMSTVGDPGFVYHTLLGQVLGLLILELADRPVMPFDMVAYADSLTRWVGELASWNKNDKEASGDGKNPLSFDVLSDAANEVSMNVRKFEKWELEWESDVVSASGWEPAGLGKKRCEYNTRMAQFETDLLDDAGIPNRTQFKHVIFGPQLWSGYDESYFPSIRDTIMSGNWTLANETIYKVAGIIKQAAVNLVQ</sequence>
<dbReference type="InterPro" id="IPR039373">
    <property type="entry name" value="Peptidase_M28B"/>
</dbReference>
<dbReference type="InterPro" id="IPR003137">
    <property type="entry name" value="PA_domain"/>
</dbReference>
<feature type="transmembrane region" description="Helical" evidence="3">
    <location>
        <begin position="191"/>
        <end position="213"/>
    </location>
</feature>
<dbReference type="SUPFAM" id="SSF53187">
    <property type="entry name" value="Zn-dependent exopeptidases"/>
    <property type="match status" value="1"/>
</dbReference>
<evidence type="ECO:0008006" key="9">
    <source>
        <dbReference type="Google" id="ProtNLM"/>
    </source>
</evidence>
<feature type="domain" description="PA" evidence="4">
    <location>
        <begin position="346"/>
        <end position="434"/>
    </location>
</feature>
<evidence type="ECO:0000313" key="8">
    <source>
        <dbReference type="Proteomes" id="UP001285441"/>
    </source>
</evidence>
<dbReference type="FunFam" id="3.40.630.10:FF:000101">
    <property type="entry name" value="N-acetylated alpha-linked acidic dipeptidase like 1"/>
    <property type="match status" value="1"/>
</dbReference>
<dbReference type="Gene3D" id="1.20.930.40">
    <property type="entry name" value="Transferrin receptor-like, dimerisation domain"/>
    <property type="match status" value="1"/>
</dbReference>
<evidence type="ECO:0000256" key="2">
    <source>
        <dbReference type="SAM" id="MobiDB-lite"/>
    </source>
</evidence>
<organism evidence="7 8">
    <name type="scientific">Podospora didyma</name>
    <dbReference type="NCBI Taxonomy" id="330526"/>
    <lineage>
        <taxon>Eukaryota</taxon>
        <taxon>Fungi</taxon>
        <taxon>Dikarya</taxon>
        <taxon>Ascomycota</taxon>
        <taxon>Pezizomycotina</taxon>
        <taxon>Sordariomycetes</taxon>
        <taxon>Sordariomycetidae</taxon>
        <taxon>Sordariales</taxon>
        <taxon>Podosporaceae</taxon>
        <taxon>Podospora</taxon>
    </lineage>
</organism>